<keyword evidence="2" id="KW-1185">Reference proteome</keyword>
<reference evidence="1" key="1">
    <citation type="submission" date="2022-12" db="EMBL/GenBank/DDBJ databases">
        <title>Polyphasic identification of a Novel Hot-Spring Cyanobacterium Ocullathermofonsia sinensis gen nov. sp. nov. and Genomic Insights on its Adaptations to the Thermal Habitat.</title>
        <authorList>
            <person name="Daroch M."/>
            <person name="Tang J."/>
            <person name="Jiang Y."/>
        </authorList>
    </citation>
    <scope>NUCLEOTIDE SEQUENCE</scope>
    <source>
        <strain evidence="1">PKUAC-SCTA174</strain>
    </source>
</reference>
<sequence length="279" mass="31348">MDELRAVLELATDEELRLLTEILFRRKFNPLDYVCTPEPLSIQSQDRQTWIDSLEERFRFLAADGVTVLCGKTNQVSYRQILLRVCRYLKIPYNQALTTAEIEAEIFLHLLDRAWRRLPASEQQTLTGELQRALSESELTSHLPVSRSSDPVGLLLKGGSALAVTSVVRPLILQLLSRQFAMHAAKYQITKQALQGGATIATQIQGRTLLHTTYRSMSLSAARYGAVRSLFAVVGPAMWAWFLADLGWRAIATNYGRVIPVIFTLAQIRLTRAECFGPA</sequence>
<organism evidence="1 2">
    <name type="scientific">Thermocoleostomius sinensis A174</name>
    <dbReference type="NCBI Taxonomy" id="2016057"/>
    <lineage>
        <taxon>Bacteria</taxon>
        <taxon>Bacillati</taxon>
        <taxon>Cyanobacteriota</taxon>
        <taxon>Cyanophyceae</taxon>
        <taxon>Oculatellales</taxon>
        <taxon>Oculatellaceae</taxon>
        <taxon>Thermocoleostomius</taxon>
    </lineage>
</organism>
<accession>A0A9E9C578</accession>
<evidence type="ECO:0000313" key="1">
    <source>
        <dbReference type="EMBL" id="WAL60826.1"/>
    </source>
</evidence>
<evidence type="ECO:0008006" key="3">
    <source>
        <dbReference type="Google" id="ProtNLM"/>
    </source>
</evidence>
<dbReference type="RefSeq" id="WP_268610782.1">
    <property type="nucleotide sequence ID" value="NZ_CP113797.1"/>
</dbReference>
<dbReference type="PANTHER" id="PTHR37203:SF3">
    <property type="entry name" value="SLR0975 PROTEIN"/>
    <property type="match status" value="1"/>
</dbReference>
<protein>
    <recommendedName>
        <fullName evidence="3">DUF3944 domain-containing protein</fullName>
    </recommendedName>
</protein>
<evidence type="ECO:0000313" key="2">
    <source>
        <dbReference type="Proteomes" id="UP001163152"/>
    </source>
</evidence>
<dbReference type="PANTHER" id="PTHR37203">
    <property type="match status" value="1"/>
</dbReference>
<dbReference type="KEGG" id="tsin:OXH18_02180"/>
<proteinExistence type="predicted"/>
<dbReference type="AlphaFoldDB" id="A0A9E9C578"/>
<name>A0A9E9C578_9CYAN</name>
<dbReference type="EMBL" id="CP113797">
    <property type="protein sequence ID" value="WAL60826.1"/>
    <property type="molecule type" value="Genomic_DNA"/>
</dbReference>
<gene>
    <name evidence="1" type="ORF">OXH18_02180</name>
</gene>
<dbReference type="Proteomes" id="UP001163152">
    <property type="component" value="Chromosome"/>
</dbReference>